<sequence>MEFGFAINSIGSKVDYGITIVTIRRPNQNSNDLGAGIKFFFKPMLSSNYSIERKLCYHKIL</sequence>
<reference evidence="1 2" key="1">
    <citation type="journal article" date="2023" name="Nucleic Acids Res.">
        <title>The hologenome of Daphnia magna reveals possible DNA methylation and microbiome-mediated evolution of the host genome.</title>
        <authorList>
            <person name="Chaturvedi A."/>
            <person name="Li X."/>
            <person name="Dhandapani V."/>
            <person name="Marshall H."/>
            <person name="Kissane S."/>
            <person name="Cuenca-Cambronero M."/>
            <person name="Asole G."/>
            <person name="Calvet F."/>
            <person name="Ruiz-Romero M."/>
            <person name="Marangio P."/>
            <person name="Guigo R."/>
            <person name="Rago D."/>
            <person name="Mirbahai L."/>
            <person name="Eastwood N."/>
            <person name="Colbourne J.K."/>
            <person name="Zhou J."/>
            <person name="Mallon E."/>
            <person name="Orsini L."/>
        </authorList>
    </citation>
    <scope>NUCLEOTIDE SEQUENCE [LARGE SCALE GENOMIC DNA]</scope>
    <source>
        <strain evidence="1">LRV0_1</strain>
    </source>
</reference>
<dbReference type="Proteomes" id="UP001234178">
    <property type="component" value="Unassembled WGS sequence"/>
</dbReference>
<organism evidence="1 2">
    <name type="scientific">Daphnia magna</name>
    <dbReference type="NCBI Taxonomy" id="35525"/>
    <lineage>
        <taxon>Eukaryota</taxon>
        <taxon>Metazoa</taxon>
        <taxon>Ecdysozoa</taxon>
        <taxon>Arthropoda</taxon>
        <taxon>Crustacea</taxon>
        <taxon>Branchiopoda</taxon>
        <taxon>Diplostraca</taxon>
        <taxon>Cladocera</taxon>
        <taxon>Anomopoda</taxon>
        <taxon>Daphniidae</taxon>
        <taxon>Daphnia</taxon>
    </lineage>
</organism>
<comment type="caution">
    <text evidence="1">The sequence shown here is derived from an EMBL/GenBank/DDBJ whole genome shotgun (WGS) entry which is preliminary data.</text>
</comment>
<proteinExistence type="predicted"/>
<dbReference type="EMBL" id="JAOYFB010000040">
    <property type="protein sequence ID" value="KAK4037647.1"/>
    <property type="molecule type" value="Genomic_DNA"/>
</dbReference>
<name>A0ABR0B7I5_9CRUS</name>
<evidence type="ECO:0000313" key="2">
    <source>
        <dbReference type="Proteomes" id="UP001234178"/>
    </source>
</evidence>
<accession>A0ABR0B7I5</accession>
<protein>
    <submittedName>
        <fullName evidence="1">Uncharacterized protein</fullName>
    </submittedName>
</protein>
<gene>
    <name evidence="1" type="ORF">OUZ56_029678</name>
</gene>
<keyword evidence="2" id="KW-1185">Reference proteome</keyword>
<evidence type="ECO:0000313" key="1">
    <source>
        <dbReference type="EMBL" id="KAK4037647.1"/>
    </source>
</evidence>